<evidence type="ECO:0000256" key="1">
    <source>
        <dbReference type="SAM" id="MobiDB-lite"/>
    </source>
</evidence>
<organism evidence="2 3">
    <name type="scientific">Marmota monax</name>
    <name type="common">Woodchuck</name>
    <dbReference type="NCBI Taxonomy" id="9995"/>
    <lineage>
        <taxon>Eukaryota</taxon>
        <taxon>Metazoa</taxon>
        <taxon>Chordata</taxon>
        <taxon>Craniata</taxon>
        <taxon>Vertebrata</taxon>
        <taxon>Euteleostomi</taxon>
        <taxon>Mammalia</taxon>
        <taxon>Eutheria</taxon>
        <taxon>Euarchontoglires</taxon>
        <taxon>Glires</taxon>
        <taxon>Rodentia</taxon>
        <taxon>Sciuromorpha</taxon>
        <taxon>Sciuridae</taxon>
        <taxon>Xerinae</taxon>
        <taxon>Marmotini</taxon>
        <taxon>Marmota</taxon>
    </lineage>
</organism>
<reference evidence="2" key="1">
    <citation type="submission" date="2019-04" db="EMBL/GenBank/DDBJ databases">
        <authorList>
            <person name="Alioto T."/>
            <person name="Alioto T."/>
        </authorList>
    </citation>
    <scope>NUCLEOTIDE SEQUENCE [LARGE SCALE GENOMIC DNA]</scope>
</reference>
<proteinExistence type="predicted"/>
<evidence type="ECO:0000313" key="2">
    <source>
        <dbReference type="EMBL" id="VTJ73582.1"/>
    </source>
</evidence>
<protein>
    <submittedName>
        <fullName evidence="2">Uncharacterized protein</fullName>
    </submittedName>
</protein>
<comment type="caution">
    <text evidence="2">The sequence shown here is derived from an EMBL/GenBank/DDBJ whole genome shotgun (WGS) entry which is preliminary data.</text>
</comment>
<feature type="region of interest" description="Disordered" evidence="1">
    <location>
        <begin position="166"/>
        <end position="187"/>
    </location>
</feature>
<dbReference type="Proteomes" id="UP000335636">
    <property type="component" value="Unassembled WGS sequence"/>
</dbReference>
<accession>A0A5E4BY31</accession>
<sequence>AVAEGAGTARLTAAALRRRALVAASWEAEAAAAAAARPVRSPSSVAAGAHRPSPLAAGGGGGSCSHGLLRSLLPPPALCGGWPGSRALRLRAAPPARRAPPPARPRSLTIARWVVPVPAAVPGRETQASPDLHSRLGRLWRRVPRRHQYAHCDTRHSDTRALAHCPNTKSRTRSHPRSPAGTTWERM</sequence>
<keyword evidence="3" id="KW-1185">Reference proteome</keyword>
<name>A0A5E4BY31_MARMO</name>
<gene>
    <name evidence="2" type="ORF">MONAX_5E023897</name>
</gene>
<dbReference type="EMBL" id="CABDUW010000684">
    <property type="protein sequence ID" value="VTJ73582.1"/>
    <property type="molecule type" value="Genomic_DNA"/>
</dbReference>
<feature type="non-terminal residue" evidence="2">
    <location>
        <position position="1"/>
    </location>
</feature>
<dbReference type="AlphaFoldDB" id="A0A5E4BY31"/>
<evidence type="ECO:0000313" key="3">
    <source>
        <dbReference type="Proteomes" id="UP000335636"/>
    </source>
</evidence>